<organism evidence="2 3">
    <name type="scientific">Camelina sativa</name>
    <name type="common">False flax</name>
    <name type="synonym">Myagrum sativum</name>
    <dbReference type="NCBI Taxonomy" id="90675"/>
    <lineage>
        <taxon>Eukaryota</taxon>
        <taxon>Viridiplantae</taxon>
        <taxon>Streptophyta</taxon>
        <taxon>Embryophyta</taxon>
        <taxon>Tracheophyta</taxon>
        <taxon>Spermatophyta</taxon>
        <taxon>Magnoliopsida</taxon>
        <taxon>eudicotyledons</taxon>
        <taxon>Gunneridae</taxon>
        <taxon>Pentapetalae</taxon>
        <taxon>rosids</taxon>
        <taxon>malvids</taxon>
        <taxon>Brassicales</taxon>
        <taxon>Brassicaceae</taxon>
        <taxon>Camelineae</taxon>
        <taxon>Camelina</taxon>
    </lineage>
</organism>
<dbReference type="Proteomes" id="UP000694864">
    <property type="component" value="Chromosome 8"/>
</dbReference>
<feature type="domain" description="Reverse transcriptase" evidence="1">
    <location>
        <begin position="1"/>
        <end position="143"/>
    </location>
</feature>
<evidence type="ECO:0000313" key="3">
    <source>
        <dbReference type="RefSeq" id="XP_019084355.1"/>
    </source>
</evidence>
<dbReference type="GeneID" id="109125974"/>
<dbReference type="RefSeq" id="XP_019084355.1">
    <property type="nucleotide sequence ID" value="XM_019228810.1"/>
</dbReference>
<name>A0ABM1QC67_CAMSA</name>
<sequence length="143" mass="15913">MDFPPHFVTMFIECITTPTFSVSVNGESCGYFKGAKGLRQGDSISPYLFTNAMEVFTQILNRGFTDNLIGHHPSAITPQVTHLAFADDIMIFYDGGVNQNETSRNASLGFNLGSLPIHYLGLPLMHRKLRISDYRPLLDKITA</sequence>
<reference evidence="2" key="1">
    <citation type="journal article" date="2014" name="Nat. Commun.">
        <title>The emerging biofuel crop Camelina sativa retains a highly undifferentiated hexaploid genome structure.</title>
        <authorList>
            <person name="Kagale S."/>
            <person name="Koh C."/>
            <person name="Nixon J."/>
            <person name="Bollina V."/>
            <person name="Clarke W.E."/>
            <person name="Tuteja R."/>
            <person name="Spillane C."/>
            <person name="Robinson S.J."/>
            <person name="Links M.G."/>
            <person name="Clarke C."/>
            <person name="Higgins E.E."/>
            <person name="Huebert T."/>
            <person name="Sharpe A.G."/>
            <person name="Parkin I.A."/>
        </authorList>
    </citation>
    <scope>NUCLEOTIDE SEQUENCE [LARGE SCALE GENOMIC DNA]</scope>
    <source>
        <strain evidence="2">cv. DH55</strain>
    </source>
</reference>
<protein>
    <submittedName>
        <fullName evidence="3">Uncharacterized protein LOC109125974</fullName>
    </submittedName>
</protein>
<evidence type="ECO:0000313" key="2">
    <source>
        <dbReference type="Proteomes" id="UP000694864"/>
    </source>
</evidence>
<accession>A0ABM1QC67</accession>
<dbReference type="PANTHER" id="PTHR33116">
    <property type="entry name" value="REVERSE TRANSCRIPTASE ZINC-BINDING DOMAIN-CONTAINING PROTEIN-RELATED-RELATED"/>
    <property type="match status" value="1"/>
</dbReference>
<dbReference type="PANTHER" id="PTHR33116:SF78">
    <property type="entry name" value="OS12G0587133 PROTEIN"/>
    <property type="match status" value="1"/>
</dbReference>
<reference evidence="3" key="2">
    <citation type="submission" date="2025-08" db="UniProtKB">
        <authorList>
            <consortium name="RefSeq"/>
        </authorList>
    </citation>
    <scope>IDENTIFICATION</scope>
    <source>
        <tissue evidence="3">Leaf</tissue>
    </source>
</reference>
<dbReference type="Pfam" id="PF00078">
    <property type="entry name" value="RVT_1"/>
    <property type="match status" value="1"/>
</dbReference>
<gene>
    <name evidence="3" type="primary">LOC109125974</name>
</gene>
<keyword evidence="2" id="KW-1185">Reference proteome</keyword>
<dbReference type="InterPro" id="IPR000477">
    <property type="entry name" value="RT_dom"/>
</dbReference>
<dbReference type="PROSITE" id="PS50878">
    <property type="entry name" value="RT_POL"/>
    <property type="match status" value="1"/>
</dbReference>
<proteinExistence type="predicted"/>
<evidence type="ECO:0000259" key="1">
    <source>
        <dbReference type="PROSITE" id="PS50878"/>
    </source>
</evidence>